<organism evidence="2 3">
    <name type="scientific">Methylorubrum rhodinum</name>
    <dbReference type="NCBI Taxonomy" id="29428"/>
    <lineage>
        <taxon>Bacteria</taxon>
        <taxon>Pseudomonadati</taxon>
        <taxon>Pseudomonadota</taxon>
        <taxon>Alphaproteobacteria</taxon>
        <taxon>Hyphomicrobiales</taxon>
        <taxon>Methylobacteriaceae</taxon>
        <taxon>Methylorubrum</taxon>
    </lineage>
</organism>
<keyword evidence="1" id="KW-1133">Transmembrane helix</keyword>
<dbReference type="EMBL" id="JACHOP010000023">
    <property type="protein sequence ID" value="MBB5759407.1"/>
    <property type="molecule type" value="Genomic_DNA"/>
</dbReference>
<dbReference type="Proteomes" id="UP000583454">
    <property type="component" value="Unassembled WGS sequence"/>
</dbReference>
<name>A0A840ZRC7_9HYPH</name>
<keyword evidence="1" id="KW-0812">Transmembrane</keyword>
<dbReference type="AlphaFoldDB" id="A0A840ZRC7"/>
<reference evidence="2 3" key="1">
    <citation type="submission" date="2020-08" db="EMBL/GenBank/DDBJ databases">
        <title>Genomic Encyclopedia of Type Strains, Phase IV (KMG-IV): sequencing the most valuable type-strain genomes for metagenomic binning, comparative biology and taxonomic classification.</title>
        <authorList>
            <person name="Goeker M."/>
        </authorList>
    </citation>
    <scope>NUCLEOTIDE SEQUENCE [LARGE SCALE GENOMIC DNA]</scope>
    <source>
        <strain evidence="2 3">DSM 2163</strain>
    </source>
</reference>
<evidence type="ECO:0000313" key="2">
    <source>
        <dbReference type="EMBL" id="MBB5759407.1"/>
    </source>
</evidence>
<evidence type="ECO:0000313" key="3">
    <source>
        <dbReference type="Proteomes" id="UP000583454"/>
    </source>
</evidence>
<proteinExistence type="predicted"/>
<evidence type="ECO:0000256" key="1">
    <source>
        <dbReference type="SAM" id="Phobius"/>
    </source>
</evidence>
<feature type="transmembrane region" description="Helical" evidence="1">
    <location>
        <begin position="6"/>
        <end position="28"/>
    </location>
</feature>
<dbReference type="RefSeq" id="WP_183572430.1">
    <property type="nucleotide sequence ID" value="NZ_JACHOP010000023.1"/>
</dbReference>
<protein>
    <submittedName>
        <fullName evidence="2">Uncharacterized protein</fullName>
    </submittedName>
</protein>
<feature type="transmembrane region" description="Helical" evidence="1">
    <location>
        <begin position="65"/>
        <end position="84"/>
    </location>
</feature>
<feature type="transmembrane region" description="Helical" evidence="1">
    <location>
        <begin position="40"/>
        <end position="59"/>
    </location>
</feature>
<keyword evidence="3" id="KW-1185">Reference proteome</keyword>
<keyword evidence="1" id="KW-0472">Membrane</keyword>
<sequence>MADLFASGRIVDVIVALVALEALLLVGLRLRFGRGPKPAALLSNLASGAALMLAVRAALTGADWPIVATWLLAALFAHLTEMMIRFR</sequence>
<comment type="caution">
    <text evidence="2">The sequence shown here is derived from an EMBL/GenBank/DDBJ whole genome shotgun (WGS) entry which is preliminary data.</text>
</comment>
<gene>
    <name evidence="2" type="ORF">HNR00_004141</name>
</gene>
<accession>A0A840ZRC7</accession>